<name>A0A9X2K397_9ACTN</name>
<dbReference type="EMBL" id="JAMZEB010000002">
    <property type="protein sequence ID" value="MCP2357895.1"/>
    <property type="molecule type" value="Genomic_DNA"/>
</dbReference>
<dbReference type="Pfam" id="PF11716">
    <property type="entry name" value="MDMPI_N"/>
    <property type="match status" value="1"/>
</dbReference>
<dbReference type="RefSeq" id="WP_253744998.1">
    <property type="nucleotide sequence ID" value="NZ_BAABKA010000026.1"/>
</dbReference>
<dbReference type="Gene3D" id="1.20.120.450">
    <property type="entry name" value="dinb family like domain"/>
    <property type="match status" value="1"/>
</dbReference>
<accession>A0A9X2K397</accession>
<feature type="domain" description="Mycothiol-dependent maleylpyruvate isomerase metal-binding" evidence="2">
    <location>
        <begin position="16"/>
        <end position="157"/>
    </location>
</feature>
<feature type="compositionally biased region" description="Pro residues" evidence="1">
    <location>
        <begin position="226"/>
        <end position="235"/>
    </location>
</feature>
<protein>
    <submittedName>
        <fullName evidence="3">Uncharacterized protein (TIGR03083 family)</fullName>
    </submittedName>
</protein>
<dbReference type="Proteomes" id="UP001139648">
    <property type="component" value="Unassembled WGS sequence"/>
</dbReference>
<comment type="caution">
    <text evidence="3">The sequence shown here is derived from an EMBL/GenBank/DDBJ whole genome shotgun (WGS) entry which is preliminary data.</text>
</comment>
<dbReference type="AlphaFoldDB" id="A0A9X2K397"/>
<sequence length="294" mass="31808">MSIFGPVVDVRPLFPRERQAMLGLLRGLEPADWAKATVCPGWDVHDVVAHVLNDYMRRLSGARDGHSGAVFADDETLPAYLARTNAEFVRAGRQLSPRLMIELLEHLGPRLDAVWAAHDLEAPAGLNVSWAATDVDSPGWLDVGREYTEFWVHQQQVRDAVSRPGATEPELMAPVLGVFAQALPFTLRACDRPEGTVAVLEVHGPAGGRWSAQWRAGRWRMAAPGPDLPPVPAGEPAPQAADPGEPAARVSMDQDTFWRLATRGIGVEQARARAEVSGDAELTAAMTTLLAVIA</sequence>
<evidence type="ECO:0000313" key="3">
    <source>
        <dbReference type="EMBL" id="MCP2357895.1"/>
    </source>
</evidence>
<feature type="region of interest" description="Disordered" evidence="1">
    <location>
        <begin position="223"/>
        <end position="250"/>
    </location>
</feature>
<reference evidence="3" key="1">
    <citation type="submission" date="2022-06" db="EMBL/GenBank/DDBJ databases">
        <title>Sequencing the genomes of 1000 actinobacteria strains.</title>
        <authorList>
            <person name="Klenk H.-P."/>
        </authorList>
    </citation>
    <scope>NUCLEOTIDE SEQUENCE</scope>
    <source>
        <strain evidence="3">DSM 46694</strain>
    </source>
</reference>
<dbReference type="InterPro" id="IPR034660">
    <property type="entry name" value="DinB/YfiT-like"/>
</dbReference>
<organism evidence="3 4">
    <name type="scientific">Nonomuraea thailandensis</name>
    <dbReference type="NCBI Taxonomy" id="1188745"/>
    <lineage>
        <taxon>Bacteria</taxon>
        <taxon>Bacillati</taxon>
        <taxon>Actinomycetota</taxon>
        <taxon>Actinomycetes</taxon>
        <taxon>Streptosporangiales</taxon>
        <taxon>Streptosporangiaceae</taxon>
        <taxon>Nonomuraea</taxon>
    </lineage>
</organism>
<evidence type="ECO:0000259" key="2">
    <source>
        <dbReference type="Pfam" id="PF11716"/>
    </source>
</evidence>
<dbReference type="InterPro" id="IPR024344">
    <property type="entry name" value="MDMPI_metal-binding"/>
</dbReference>
<evidence type="ECO:0000256" key="1">
    <source>
        <dbReference type="SAM" id="MobiDB-lite"/>
    </source>
</evidence>
<dbReference type="GO" id="GO:0046872">
    <property type="term" value="F:metal ion binding"/>
    <property type="evidence" value="ECO:0007669"/>
    <property type="project" value="InterPro"/>
</dbReference>
<dbReference type="SUPFAM" id="SSF109854">
    <property type="entry name" value="DinB/YfiT-like putative metalloenzymes"/>
    <property type="match status" value="1"/>
</dbReference>
<gene>
    <name evidence="3" type="ORF">HD597_004915</name>
</gene>
<proteinExistence type="predicted"/>
<dbReference type="InterPro" id="IPR017517">
    <property type="entry name" value="Maleyloyr_isom"/>
</dbReference>
<keyword evidence="4" id="KW-1185">Reference proteome</keyword>
<evidence type="ECO:0000313" key="4">
    <source>
        <dbReference type="Proteomes" id="UP001139648"/>
    </source>
</evidence>
<dbReference type="NCBIfam" id="TIGR03083">
    <property type="entry name" value="maleylpyruvate isomerase family mycothiol-dependent enzyme"/>
    <property type="match status" value="1"/>
</dbReference>